<name>A0ABW3LIF5_9BACI</name>
<evidence type="ECO:0000313" key="3">
    <source>
        <dbReference type="Proteomes" id="UP001597040"/>
    </source>
</evidence>
<dbReference type="EMBL" id="JBHTKJ010000007">
    <property type="protein sequence ID" value="MFD1037279.1"/>
    <property type="molecule type" value="Genomic_DNA"/>
</dbReference>
<reference evidence="3" key="1">
    <citation type="journal article" date="2019" name="Int. J. Syst. Evol. Microbiol.">
        <title>The Global Catalogue of Microorganisms (GCM) 10K type strain sequencing project: providing services to taxonomists for standard genome sequencing and annotation.</title>
        <authorList>
            <consortium name="The Broad Institute Genomics Platform"/>
            <consortium name="The Broad Institute Genome Sequencing Center for Infectious Disease"/>
            <person name="Wu L."/>
            <person name="Ma J."/>
        </authorList>
    </citation>
    <scope>NUCLEOTIDE SEQUENCE [LARGE SCALE GENOMIC DNA]</scope>
    <source>
        <strain evidence="3">CCUG 56754</strain>
    </source>
</reference>
<proteinExistence type="predicted"/>
<protein>
    <submittedName>
        <fullName evidence="2">PucR family transcriptional regulator</fullName>
    </submittedName>
</protein>
<dbReference type="Gene3D" id="1.10.10.2840">
    <property type="entry name" value="PucR C-terminal helix-turn-helix domain"/>
    <property type="match status" value="1"/>
</dbReference>
<keyword evidence="3" id="KW-1185">Reference proteome</keyword>
<gene>
    <name evidence="2" type="ORF">ACFQ3N_02420</name>
</gene>
<evidence type="ECO:0000313" key="2">
    <source>
        <dbReference type="EMBL" id="MFD1037279.1"/>
    </source>
</evidence>
<dbReference type="PANTHER" id="PTHR33744:SF1">
    <property type="entry name" value="DNA-BINDING TRANSCRIPTIONAL ACTIVATOR ADER"/>
    <property type="match status" value="1"/>
</dbReference>
<dbReference type="InterPro" id="IPR025736">
    <property type="entry name" value="PucR_C-HTH_dom"/>
</dbReference>
<dbReference type="PANTHER" id="PTHR33744">
    <property type="entry name" value="CARBOHYDRATE DIACID REGULATOR"/>
    <property type="match status" value="1"/>
</dbReference>
<sequence>MKDPLIHSSDVEFLTSINQLLMKDKPIEILLQELLDSTCHHLSNELGLFVMTDKNQDQARYIFPTFLQNGKTEPTSSINQNILTDAVKLGDQATIQKLFKVTSKEFYCKTLIENEKMQLVFIIGVSKTQYELLDHVSSQVQLVLHKHEETNKQQQTIVMQNYTFASNRKLSQGALEGKNIREICELLSEIIQLPVCLVDSFLYERYTSNVFSELSQFLDSTYFYDTLFTHCELTIEENIGIFPIKKKREILGFFLVQLDGEHISDFTQINIEHGLNLIALQLIKEHELIDTKKQLAGEILKEYMSSKKKREFAKKLDALGVNNNIPCYHISLTKVEEESLDKALNIIYIESTSLTYMPMLTPTGVVFFTKFGREEMERFVKNIVRLLVQYEIAPSIMVGRKVNNIFDIDTSFKDTENMVNRVINKDARIQFFDDMFIENLLIDIPIDKANDYIYKKLGTLTKKDSREQILFKTLIVYLNSDLNHKESCKKLNIHINTLYYRLNTLKNEYDIDLSNYEEVFAIQLALRLKDLIK</sequence>
<dbReference type="Proteomes" id="UP001597040">
    <property type="component" value="Unassembled WGS sequence"/>
</dbReference>
<dbReference type="Pfam" id="PF13556">
    <property type="entry name" value="HTH_30"/>
    <property type="match status" value="1"/>
</dbReference>
<dbReference type="InterPro" id="IPR051448">
    <property type="entry name" value="CdaR-like_regulators"/>
</dbReference>
<feature type="domain" description="PucR C-terminal helix-turn-helix" evidence="1">
    <location>
        <begin position="470"/>
        <end position="528"/>
    </location>
</feature>
<organism evidence="2 3">
    <name type="scientific">Virgibacillus byunsanensis</name>
    <dbReference type="NCBI Taxonomy" id="570945"/>
    <lineage>
        <taxon>Bacteria</taxon>
        <taxon>Bacillati</taxon>
        <taxon>Bacillota</taxon>
        <taxon>Bacilli</taxon>
        <taxon>Bacillales</taxon>
        <taxon>Bacillaceae</taxon>
        <taxon>Virgibacillus</taxon>
    </lineage>
</organism>
<evidence type="ECO:0000259" key="1">
    <source>
        <dbReference type="Pfam" id="PF13556"/>
    </source>
</evidence>
<dbReference type="InterPro" id="IPR042070">
    <property type="entry name" value="PucR_C-HTH_sf"/>
</dbReference>
<comment type="caution">
    <text evidence="2">The sequence shown here is derived from an EMBL/GenBank/DDBJ whole genome shotgun (WGS) entry which is preliminary data.</text>
</comment>
<accession>A0ABW3LIF5</accession>
<dbReference type="RefSeq" id="WP_390359197.1">
    <property type="nucleotide sequence ID" value="NZ_JBHTKJ010000007.1"/>
</dbReference>